<dbReference type="Pfam" id="PF14392">
    <property type="entry name" value="zf-CCHC_4"/>
    <property type="match status" value="1"/>
</dbReference>
<dbReference type="InterPro" id="IPR001878">
    <property type="entry name" value="Znf_CCHC"/>
</dbReference>
<keyword evidence="1" id="KW-0863">Zinc-finger</keyword>
<dbReference type="InterPro" id="IPR040256">
    <property type="entry name" value="At4g02000-like"/>
</dbReference>
<proteinExistence type="predicted"/>
<sequence>MVQVKEMGNTVTVEVDRVDEEVSRTMERDSNMEIEMMELFEDLTLEDIVVNKACVGKVMGCKNMAASVVKKILLGIWKLEATWRMKKFEDGVLGFFFESEADCAFVMNKRPWLVNGVLLNLKPFPVEGEVRVCEFELWRFWVEFHGLPTRCLSETNIPVLAKKVGQLVKSDGKSKEETVRRGFLRCWIDVWLSHPILAGFFFKSGSNPEVWIQFKYEKLPFLCFNCGKLAHSNRECLAPTAWVTPPAGAAVRMYGPWIKVEGPPGYCFSAASFRREMVLCDESVKLTKENPKVKGRWTRRLGLSSLEDGNDSVPTTAVQPRSDDKGKRTREGTLHGTVHGGGRTDCTKNDEVAEEVGRNVVQKVVSDESRVSCLNIPPQKALVELPIPDFSNVGQGEENEVLPDIGPSLIQSLDIPHIWTCKSQIPHHFPEPTHFKWPTNDPELQKLYCNLLGPDYTNMYQAQPSLIANPPNVSEMISHLLGAKKRKAKTWYHPIPEKLKESIFDNEGNDPGSCSITVSQGEGSKDATGTEVTIEPFNPGTSEKHLKPRPRKGLRGQASLIRKSNSGVKTRRGRKRIQEATEGGEEVARFWWKGASRQGDSNRYLALKSWTECCQPKAHGGLGFRRFKDINMALLAKLAWFLLDNNTCEKPWVNVLKAKYCSVEDFWSVQGKVDDSRGWRGILASRTLCANEAGFLIGTGEIDIWTKPNEVIFRGASPNVDTSIRIIKQRVMEFSGGVMENGEPNVVDLAIDRLQETRWDIQFWVDASVVQGAAGTGAIQVAVAEDEVVVLLQHLTVESVLEAEFHAIWTALSKNYN</sequence>
<keyword evidence="1" id="KW-0479">Metal-binding</keyword>
<comment type="caution">
    <text evidence="4">The sequence shown here is derived from an EMBL/GenBank/DDBJ whole genome shotgun (WGS) entry which is preliminary data.</text>
</comment>
<feature type="domain" description="CCHC-type" evidence="3">
    <location>
        <begin position="223"/>
        <end position="236"/>
    </location>
</feature>
<dbReference type="AlphaFoldDB" id="A0A7J6FKP3"/>
<dbReference type="EMBL" id="JAATIP010000112">
    <property type="protein sequence ID" value="KAF4371284.1"/>
    <property type="molecule type" value="Genomic_DNA"/>
</dbReference>
<keyword evidence="1" id="KW-0862">Zinc</keyword>
<feature type="region of interest" description="Disordered" evidence="2">
    <location>
        <begin position="304"/>
        <end position="347"/>
    </location>
</feature>
<dbReference type="InterPro" id="IPR025836">
    <property type="entry name" value="Zn_knuckle_CX2CX4HX4C"/>
</dbReference>
<evidence type="ECO:0000259" key="3">
    <source>
        <dbReference type="PROSITE" id="PS50158"/>
    </source>
</evidence>
<evidence type="ECO:0000256" key="1">
    <source>
        <dbReference type="PROSITE-ProRule" id="PRU00047"/>
    </source>
</evidence>
<dbReference type="PANTHER" id="PTHR31286:SF180">
    <property type="entry name" value="OS10G0362600 PROTEIN"/>
    <property type="match status" value="1"/>
</dbReference>
<evidence type="ECO:0000313" key="5">
    <source>
        <dbReference type="Proteomes" id="UP000525078"/>
    </source>
</evidence>
<name>A0A7J6FKP3_CANSA</name>
<dbReference type="PANTHER" id="PTHR31286">
    <property type="entry name" value="GLYCINE-RICH CELL WALL STRUCTURAL PROTEIN 1.8-LIKE"/>
    <property type="match status" value="1"/>
</dbReference>
<feature type="compositionally biased region" description="Basic and acidic residues" evidence="2">
    <location>
        <begin position="321"/>
        <end position="333"/>
    </location>
</feature>
<dbReference type="Proteomes" id="UP000525078">
    <property type="component" value="Unassembled WGS sequence"/>
</dbReference>
<dbReference type="GO" id="GO:0008270">
    <property type="term" value="F:zinc ion binding"/>
    <property type="evidence" value="ECO:0007669"/>
    <property type="project" value="UniProtKB-KW"/>
</dbReference>
<reference evidence="4 5" key="1">
    <citation type="journal article" date="2020" name="bioRxiv">
        <title>Sequence and annotation of 42 cannabis genomes reveals extensive copy number variation in cannabinoid synthesis and pathogen resistance genes.</title>
        <authorList>
            <person name="Mckernan K.J."/>
            <person name="Helbert Y."/>
            <person name="Kane L.T."/>
            <person name="Ebling H."/>
            <person name="Zhang L."/>
            <person name="Liu B."/>
            <person name="Eaton Z."/>
            <person name="Mclaughlin S."/>
            <person name="Kingan S."/>
            <person name="Baybayan P."/>
            <person name="Concepcion G."/>
            <person name="Jordan M."/>
            <person name="Riva A."/>
            <person name="Barbazuk W."/>
            <person name="Harkins T."/>
        </authorList>
    </citation>
    <scope>NUCLEOTIDE SEQUENCE [LARGE SCALE GENOMIC DNA]</scope>
    <source>
        <strain evidence="5">cv. Jamaican Lion 4</strain>
        <tissue evidence="4">Leaf</tissue>
    </source>
</reference>
<evidence type="ECO:0000313" key="4">
    <source>
        <dbReference type="EMBL" id="KAF4371284.1"/>
    </source>
</evidence>
<organism evidence="4 5">
    <name type="scientific">Cannabis sativa</name>
    <name type="common">Hemp</name>
    <name type="synonym">Marijuana</name>
    <dbReference type="NCBI Taxonomy" id="3483"/>
    <lineage>
        <taxon>Eukaryota</taxon>
        <taxon>Viridiplantae</taxon>
        <taxon>Streptophyta</taxon>
        <taxon>Embryophyta</taxon>
        <taxon>Tracheophyta</taxon>
        <taxon>Spermatophyta</taxon>
        <taxon>Magnoliopsida</taxon>
        <taxon>eudicotyledons</taxon>
        <taxon>Gunneridae</taxon>
        <taxon>Pentapetalae</taxon>
        <taxon>rosids</taxon>
        <taxon>fabids</taxon>
        <taxon>Rosales</taxon>
        <taxon>Cannabaceae</taxon>
        <taxon>Cannabis</taxon>
    </lineage>
</organism>
<protein>
    <recommendedName>
        <fullName evidence="3">CCHC-type domain-containing protein</fullName>
    </recommendedName>
</protein>
<dbReference type="PROSITE" id="PS50158">
    <property type="entry name" value="ZF_CCHC"/>
    <property type="match status" value="1"/>
</dbReference>
<accession>A0A7J6FKP3</accession>
<feature type="region of interest" description="Disordered" evidence="2">
    <location>
        <begin position="518"/>
        <end position="555"/>
    </location>
</feature>
<evidence type="ECO:0000256" key="2">
    <source>
        <dbReference type="SAM" id="MobiDB-lite"/>
    </source>
</evidence>
<dbReference type="GO" id="GO:0003676">
    <property type="term" value="F:nucleic acid binding"/>
    <property type="evidence" value="ECO:0007669"/>
    <property type="project" value="InterPro"/>
</dbReference>
<gene>
    <name evidence="4" type="ORF">F8388_023444</name>
</gene>